<evidence type="ECO:0000256" key="1">
    <source>
        <dbReference type="ARBA" id="ARBA00004651"/>
    </source>
</evidence>
<dbReference type="Pfam" id="PF21088">
    <property type="entry name" value="MS_channel_1st"/>
    <property type="match status" value="1"/>
</dbReference>
<dbReference type="Gene3D" id="2.30.30.60">
    <property type="match status" value="1"/>
</dbReference>
<evidence type="ECO:0000256" key="2">
    <source>
        <dbReference type="ARBA" id="ARBA00008017"/>
    </source>
</evidence>
<dbReference type="SUPFAM" id="SSF82861">
    <property type="entry name" value="Mechanosensitive channel protein MscS (YggB), transmembrane region"/>
    <property type="match status" value="1"/>
</dbReference>
<dbReference type="AlphaFoldDB" id="A0A6C7E6Y0"/>
<dbReference type="GO" id="GO:0005886">
    <property type="term" value="C:plasma membrane"/>
    <property type="evidence" value="ECO:0007669"/>
    <property type="project" value="UniProtKB-SubCell"/>
</dbReference>
<keyword evidence="12" id="KW-1185">Reference proteome</keyword>
<keyword evidence="4 7" id="KW-0812">Transmembrane</keyword>
<dbReference type="Proteomes" id="UP000011863">
    <property type="component" value="Chromosome"/>
</dbReference>
<evidence type="ECO:0000259" key="10">
    <source>
        <dbReference type="Pfam" id="PF21088"/>
    </source>
</evidence>
<evidence type="ECO:0000256" key="7">
    <source>
        <dbReference type="SAM" id="Phobius"/>
    </source>
</evidence>
<feature type="transmembrane region" description="Helical" evidence="7">
    <location>
        <begin position="137"/>
        <end position="159"/>
    </location>
</feature>
<dbReference type="EMBL" id="AP012057">
    <property type="protein sequence ID" value="BAN02517.1"/>
    <property type="molecule type" value="Genomic_DNA"/>
</dbReference>
<name>A0A6C7E6Y0_ILUCY</name>
<evidence type="ECO:0000259" key="9">
    <source>
        <dbReference type="Pfam" id="PF21082"/>
    </source>
</evidence>
<dbReference type="FunFam" id="2.30.30.60:FF:000001">
    <property type="entry name" value="MscS Mechanosensitive ion channel"/>
    <property type="match status" value="1"/>
</dbReference>
<dbReference type="PANTHER" id="PTHR30460:SF0">
    <property type="entry name" value="MODERATE CONDUCTANCE MECHANOSENSITIVE CHANNEL YBIO"/>
    <property type="match status" value="1"/>
</dbReference>
<dbReference type="InterPro" id="IPR006685">
    <property type="entry name" value="MscS_channel_2nd"/>
</dbReference>
<dbReference type="InterPro" id="IPR010920">
    <property type="entry name" value="LSM_dom_sf"/>
</dbReference>
<reference evidence="11 12" key="1">
    <citation type="journal article" date="2013" name="Int. J. Syst. Evol. Microbiol.">
        <title>Ilumatobacter nonamiense sp. nov. and Ilumatobacter coccineum sp. nov., isolated from seashore sand.</title>
        <authorList>
            <person name="Matsumoto A."/>
            <person name="Kasai H."/>
            <person name="Matsuo Y."/>
            <person name="Shizuri Y."/>
            <person name="Ichikawa N."/>
            <person name="Fujita N."/>
            <person name="Omura S."/>
            <person name="Takahashi Y."/>
        </authorList>
    </citation>
    <scope>NUCLEOTIDE SEQUENCE [LARGE SCALE GENOMIC DNA]</scope>
    <source>
        <strain evidence="12">NBRC 103263 / KCTC 29153 / YM16-304</strain>
    </source>
</reference>
<dbReference type="RefSeq" id="WP_015441764.1">
    <property type="nucleotide sequence ID" value="NC_020520.1"/>
</dbReference>
<feature type="transmembrane region" description="Helical" evidence="7">
    <location>
        <begin position="165"/>
        <end position="187"/>
    </location>
</feature>
<dbReference type="SUPFAM" id="SSF82689">
    <property type="entry name" value="Mechanosensitive channel protein MscS (YggB), C-terminal domain"/>
    <property type="match status" value="1"/>
</dbReference>
<organism evidence="11 12">
    <name type="scientific">Ilumatobacter coccineus (strain NBRC 103263 / KCTC 29153 / YM16-304)</name>
    <dbReference type="NCBI Taxonomy" id="1313172"/>
    <lineage>
        <taxon>Bacteria</taxon>
        <taxon>Bacillati</taxon>
        <taxon>Actinomycetota</taxon>
        <taxon>Acidimicrobiia</taxon>
        <taxon>Acidimicrobiales</taxon>
        <taxon>Ilumatobacteraceae</taxon>
        <taxon>Ilumatobacter</taxon>
    </lineage>
</organism>
<dbReference type="KEGG" id="aym:YM304_22030"/>
<keyword evidence="5 7" id="KW-1133">Transmembrane helix</keyword>
<dbReference type="Pfam" id="PF21082">
    <property type="entry name" value="MS_channel_3rd"/>
    <property type="match status" value="1"/>
</dbReference>
<feature type="domain" description="Mechanosensitive ion channel transmembrane helices 2/3" evidence="10">
    <location>
        <begin position="145"/>
        <end position="184"/>
    </location>
</feature>
<feature type="domain" description="Mechanosensitive ion channel MscS" evidence="8">
    <location>
        <begin position="186"/>
        <end position="248"/>
    </location>
</feature>
<accession>A0A6C7E6Y0</accession>
<evidence type="ECO:0000313" key="12">
    <source>
        <dbReference type="Proteomes" id="UP000011863"/>
    </source>
</evidence>
<feature type="domain" description="Mechanosensitive ion channel MscS C-terminal" evidence="9">
    <location>
        <begin position="257"/>
        <end position="343"/>
    </location>
</feature>
<evidence type="ECO:0000313" key="11">
    <source>
        <dbReference type="EMBL" id="BAN02517.1"/>
    </source>
</evidence>
<evidence type="ECO:0000256" key="5">
    <source>
        <dbReference type="ARBA" id="ARBA00022989"/>
    </source>
</evidence>
<sequence length="357" mass="38490">MSALFALLATSRTTTFALTATDDIPVDPALADACGDDPRALCEWAFDATESKWTAQLVDWLIGRPLGILLILLGAWILTRLARRYLTKVVTRLMKPNLESAKRQLVRMGIDKHEVLLGTEEPSEIVSARRTARAASISGVIGSTLTVIIWVTAFILVLGEVGLNLGPFIAGAGIIGVALGFGAQSLVKDCIAGLFMLMEDQYGIGDVVDVGEATGTVEEVALRTTVLRGIDGTVWHVPNGEIQRVGNMSQLWSTALVDIDVAYDADLDGVRTILMQTATDVCASEEWADDILEEPKVLGVETLGADGITLRLVVKTAPGAQWALQRALREAFKYALDDAGIEIPFPQRTVWMRNGDS</sequence>
<comment type="subcellular location">
    <subcellularLocation>
        <location evidence="1">Cell membrane</location>
        <topology evidence="1">Multi-pass membrane protein</topology>
    </subcellularLocation>
</comment>
<gene>
    <name evidence="11" type="ORF">YM304_22030</name>
</gene>
<protein>
    <submittedName>
        <fullName evidence="11">Putative small conductance mechanosensitive channel</fullName>
    </submittedName>
</protein>
<dbReference type="InterPro" id="IPR045276">
    <property type="entry name" value="YbiO_bact"/>
</dbReference>
<dbReference type="Pfam" id="PF00924">
    <property type="entry name" value="MS_channel_2nd"/>
    <property type="match status" value="1"/>
</dbReference>
<evidence type="ECO:0000256" key="6">
    <source>
        <dbReference type="ARBA" id="ARBA00023136"/>
    </source>
</evidence>
<dbReference type="InterPro" id="IPR023408">
    <property type="entry name" value="MscS_beta-dom_sf"/>
</dbReference>
<dbReference type="PANTHER" id="PTHR30460">
    <property type="entry name" value="MODERATE CONDUCTANCE MECHANOSENSITIVE CHANNEL YBIO"/>
    <property type="match status" value="1"/>
</dbReference>
<dbReference type="InterPro" id="IPR049142">
    <property type="entry name" value="MS_channel_1st"/>
</dbReference>
<evidence type="ECO:0000259" key="8">
    <source>
        <dbReference type="Pfam" id="PF00924"/>
    </source>
</evidence>
<dbReference type="InterPro" id="IPR011014">
    <property type="entry name" value="MscS_channel_TM-2"/>
</dbReference>
<keyword evidence="6 7" id="KW-0472">Membrane</keyword>
<dbReference type="Gene3D" id="3.30.70.100">
    <property type="match status" value="1"/>
</dbReference>
<feature type="transmembrane region" description="Helical" evidence="7">
    <location>
        <begin position="60"/>
        <end position="78"/>
    </location>
</feature>
<dbReference type="InterPro" id="IPR011066">
    <property type="entry name" value="MscS_channel_C_sf"/>
</dbReference>
<comment type="similarity">
    <text evidence="2">Belongs to the MscS (TC 1.A.23) family.</text>
</comment>
<proteinExistence type="inferred from homology"/>
<evidence type="ECO:0000256" key="3">
    <source>
        <dbReference type="ARBA" id="ARBA00022475"/>
    </source>
</evidence>
<dbReference type="GO" id="GO:0008381">
    <property type="term" value="F:mechanosensitive monoatomic ion channel activity"/>
    <property type="evidence" value="ECO:0007669"/>
    <property type="project" value="InterPro"/>
</dbReference>
<keyword evidence="3" id="KW-1003">Cell membrane</keyword>
<dbReference type="Gene3D" id="1.10.287.1260">
    <property type="match status" value="1"/>
</dbReference>
<dbReference type="SUPFAM" id="SSF50182">
    <property type="entry name" value="Sm-like ribonucleoproteins"/>
    <property type="match status" value="1"/>
</dbReference>
<dbReference type="InterPro" id="IPR049278">
    <property type="entry name" value="MS_channel_C"/>
</dbReference>
<evidence type="ECO:0000256" key="4">
    <source>
        <dbReference type="ARBA" id="ARBA00022692"/>
    </source>
</evidence>